<name>A0ABD1XHD7_9MARC</name>
<gene>
    <name evidence="2" type="ORF">R1flu_017174</name>
</gene>
<dbReference type="AlphaFoldDB" id="A0ABD1XHD7"/>
<keyword evidence="3" id="KW-1185">Reference proteome</keyword>
<dbReference type="Proteomes" id="UP001605036">
    <property type="component" value="Unassembled WGS sequence"/>
</dbReference>
<dbReference type="EMBL" id="JBHFFA010000035">
    <property type="protein sequence ID" value="KAL2603193.1"/>
    <property type="molecule type" value="Genomic_DNA"/>
</dbReference>
<organism evidence="2 3">
    <name type="scientific">Riccia fluitans</name>
    <dbReference type="NCBI Taxonomy" id="41844"/>
    <lineage>
        <taxon>Eukaryota</taxon>
        <taxon>Viridiplantae</taxon>
        <taxon>Streptophyta</taxon>
        <taxon>Embryophyta</taxon>
        <taxon>Marchantiophyta</taxon>
        <taxon>Marchantiopsida</taxon>
        <taxon>Marchantiidae</taxon>
        <taxon>Marchantiales</taxon>
        <taxon>Ricciaceae</taxon>
        <taxon>Riccia</taxon>
    </lineage>
</organism>
<reference evidence="2 3" key="1">
    <citation type="submission" date="2024-09" db="EMBL/GenBank/DDBJ databases">
        <title>Chromosome-scale assembly of Riccia fluitans.</title>
        <authorList>
            <person name="Paukszto L."/>
            <person name="Sawicki J."/>
            <person name="Karawczyk K."/>
            <person name="Piernik-Szablinska J."/>
            <person name="Szczecinska M."/>
            <person name="Mazdziarz M."/>
        </authorList>
    </citation>
    <scope>NUCLEOTIDE SEQUENCE [LARGE SCALE GENOMIC DNA]</scope>
    <source>
        <strain evidence="2">Rf_01</strain>
        <tissue evidence="2">Aerial parts of the thallus</tissue>
    </source>
</reference>
<accession>A0ABD1XHD7</accession>
<protein>
    <submittedName>
        <fullName evidence="2">Uncharacterized protein</fullName>
    </submittedName>
</protein>
<proteinExistence type="predicted"/>
<evidence type="ECO:0000256" key="1">
    <source>
        <dbReference type="SAM" id="MobiDB-lite"/>
    </source>
</evidence>
<evidence type="ECO:0000313" key="2">
    <source>
        <dbReference type="EMBL" id="KAL2603193.1"/>
    </source>
</evidence>
<sequence>MIWKPTGGVGSGLRASERSNGAQRGNQAKWDAVAQKQVAAREGSLLFPRSIREFTRSTELPDWDILHGVSTVRVLSKISLERAASASKYLDSINSRSVLFETVLCMMPVQFRLFWN</sequence>
<evidence type="ECO:0000313" key="3">
    <source>
        <dbReference type="Proteomes" id="UP001605036"/>
    </source>
</evidence>
<comment type="caution">
    <text evidence="2">The sequence shown here is derived from an EMBL/GenBank/DDBJ whole genome shotgun (WGS) entry which is preliminary data.</text>
</comment>
<feature type="region of interest" description="Disordered" evidence="1">
    <location>
        <begin position="1"/>
        <end position="28"/>
    </location>
</feature>